<reference evidence="1 2" key="1">
    <citation type="journal article" date="2021" name="Elife">
        <title>Chloroplast acquisition without the gene transfer in kleptoplastic sea slugs, Plakobranchus ocellatus.</title>
        <authorList>
            <person name="Maeda T."/>
            <person name="Takahashi S."/>
            <person name="Yoshida T."/>
            <person name="Shimamura S."/>
            <person name="Takaki Y."/>
            <person name="Nagai Y."/>
            <person name="Toyoda A."/>
            <person name="Suzuki Y."/>
            <person name="Arimoto A."/>
            <person name="Ishii H."/>
            <person name="Satoh N."/>
            <person name="Nishiyama T."/>
            <person name="Hasebe M."/>
            <person name="Maruyama T."/>
            <person name="Minagawa J."/>
            <person name="Obokata J."/>
            <person name="Shigenobu S."/>
        </authorList>
    </citation>
    <scope>NUCLEOTIDE SEQUENCE [LARGE SCALE GENOMIC DNA]</scope>
</reference>
<accession>A0AAV4F1X5</accession>
<dbReference type="Proteomes" id="UP000762676">
    <property type="component" value="Unassembled WGS sequence"/>
</dbReference>
<keyword evidence="2" id="KW-1185">Reference proteome</keyword>
<evidence type="ECO:0000313" key="1">
    <source>
        <dbReference type="EMBL" id="GFR66426.1"/>
    </source>
</evidence>
<comment type="caution">
    <text evidence="1">The sequence shown here is derived from an EMBL/GenBank/DDBJ whole genome shotgun (WGS) entry which is preliminary data.</text>
</comment>
<organism evidence="1 2">
    <name type="scientific">Elysia marginata</name>
    <dbReference type="NCBI Taxonomy" id="1093978"/>
    <lineage>
        <taxon>Eukaryota</taxon>
        <taxon>Metazoa</taxon>
        <taxon>Spiralia</taxon>
        <taxon>Lophotrochozoa</taxon>
        <taxon>Mollusca</taxon>
        <taxon>Gastropoda</taxon>
        <taxon>Heterobranchia</taxon>
        <taxon>Euthyneura</taxon>
        <taxon>Panpulmonata</taxon>
        <taxon>Sacoglossa</taxon>
        <taxon>Placobranchoidea</taxon>
        <taxon>Plakobranchidae</taxon>
        <taxon>Elysia</taxon>
    </lineage>
</organism>
<gene>
    <name evidence="1" type="ORF">ElyMa_005558200</name>
</gene>
<sequence length="86" mass="9350">MSVSDFYKRKIRNLWFVQHLTIDGAGAGPRQYSIQVLAIVTLTQSDGGGRGSGGDGRCGLCHSGIYYAPNDPETFSVHVHLQVNDL</sequence>
<name>A0AAV4F1X5_9GAST</name>
<dbReference type="AlphaFoldDB" id="A0AAV4F1X5"/>
<protein>
    <submittedName>
        <fullName evidence="1">Uncharacterized protein</fullName>
    </submittedName>
</protein>
<evidence type="ECO:0000313" key="2">
    <source>
        <dbReference type="Proteomes" id="UP000762676"/>
    </source>
</evidence>
<dbReference type="EMBL" id="BMAT01011086">
    <property type="protein sequence ID" value="GFR66426.1"/>
    <property type="molecule type" value="Genomic_DNA"/>
</dbReference>
<proteinExistence type="predicted"/>